<organism evidence="2 3">
    <name type="scientific">Caerostris extrusa</name>
    <name type="common">Bark spider</name>
    <name type="synonym">Caerostris bankana</name>
    <dbReference type="NCBI Taxonomy" id="172846"/>
    <lineage>
        <taxon>Eukaryota</taxon>
        <taxon>Metazoa</taxon>
        <taxon>Ecdysozoa</taxon>
        <taxon>Arthropoda</taxon>
        <taxon>Chelicerata</taxon>
        <taxon>Arachnida</taxon>
        <taxon>Araneae</taxon>
        <taxon>Araneomorphae</taxon>
        <taxon>Entelegynae</taxon>
        <taxon>Araneoidea</taxon>
        <taxon>Araneidae</taxon>
        <taxon>Caerostris</taxon>
    </lineage>
</organism>
<comment type="caution">
    <text evidence="2">The sequence shown here is derived from an EMBL/GenBank/DDBJ whole genome shotgun (WGS) entry which is preliminary data.</text>
</comment>
<reference evidence="2 3" key="1">
    <citation type="submission" date="2021-06" db="EMBL/GenBank/DDBJ databases">
        <title>Caerostris extrusa draft genome.</title>
        <authorList>
            <person name="Kono N."/>
            <person name="Arakawa K."/>
        </authorList>
    </citation>
    <scope>NUCLEOTIDE SEQUENCE [LARGE SCALE GENOMIC DNA]</scope>
</reference>
<gene>
    <name evidence="2" type="ORF">CEXT_164821</name>
</gene>
<accession>A0AAV4YDQ2</accession>
<dbReference type="Proteomes" id="UP001054945">
    <property type="component" value="Unassembled WGS sequence"/>
</dbReference>
<sequence>MQHVRYSVKVFREQSNSSTASKQTDTDPQLEEQNNQYCPVIPAIGNERQPHDLERQIATQEARNEIFG</sequence>
<evidence type="ECO:0000256" key="1">
    <source>
        <dbReference type="SAM" id="MobiDB-lite"/>
    </source>
</evidence>
<name>A0AAV4YDQ2_CAEEX</name>
<proteinExistence type="predicted"/>
<dbReference type="AlphaFoldDB" id="A0AAV4YDQ2"/>
<dbReference type="EMBL" id="BPLR01019118">
    <property type="protein sequence ID" value="GIZ04634.1"/>
    <property type="molecule type" value="Genomic_DNA"/>
</dbReference>
<feature type="region of interest" description="Disordered" evidence="1">
    <location>
        <begin position="1"/>
        <end position="34"/>
    </location>
</feature>
<protein>
    <submittedName>
        <fullName evidence="2">Uncharacterized protein</fullName>
    </submittedName>
</protein>
<evidence type="ECO:0000313" key="3">
    <source>
        <dbReference type="Proteomes" id="UP001054945"/>
    </source>
</evidence>
<evidence type="ECO:0000313" key="2">
    <source>
        <dbReference type="EMBL" id="GIZ04634.1"/>
    </source>
</evidence>
<keyword evidence="3" id="KW-1185">Reference proteome</keyword>
<feature type="compositionally biased region" description="Polar residues" evidence="1">
    <location>
        <begin position="13"/>
        <end position="34"/>
    </location>
</feature>